<dbReference type="InterPro" id="IPR013328">
    <property type="entry name" value="6PGD_dom2"/>
</dbReference>
<dbReference type="InterPro" id="IPR008927">
    <property type="entry name" value="6-PGluconate_DH-like_C_sf"/>
</dbReference>
<dbReference type="Proteomes" id="UP000051861">
    <property type="component" value="Unassembled WGS sequence"/>
</dbReference>
<dbReference type="SUPFAM" id="SSF48179">
    <property type="entry name" value="6-phosphogluconate dehydrogenase C-terminal domain-like"/>
    <property type="match status" value="1"/>
</dbReference>
<feature type="domain" description="6-phosphogluconate dehydrogenase NADP-binding" evidence="5">
    <location>
        <begin position="3"/>
        <end position="162"/>
    </location>
</feature>
<keyword evidence="3" id="KW-0520">NAD</keyword>
<dbReference type="Pfam" id="PF03446">
    <property type="entry name" value="NAD_binding_2"/>
    <property type="match status" value="1"/>
</dbReference>
<evidence type="ECO:0000259" key="6">
    <source>
        <dbReference type="Pfam" id="PF14833"/>
    </source>
</evidence>
<dbReference type="Gene3D" id="1.10.1040.10">
    <property type="entry name" value="N-(1-d-carboxylethyl)-l-norvaline Dehydrogenase, domain 2"/>
    <property type="match status" value="1"/>
</dbReference>
<dbReference type="Pfam" id="PF14833">
    <property type="entry name" value="NAD_binding_11"/>
    <property type="match status" value="1"/>
</dbReference>
<feature type="domain" description="3-hydroxyisobutyrate dehydrogenase-like NAD-binding" evidence="6">
    <location>
        <begin position="168"/>
        <end position="284"/>
    </location>
</feature>
<dbReference type="Gene3D" id="3.40.50.720">
    <property type="entry name" value="NAD(P)-binding Rossmann-like Domain"/>
    <property type="match status" value="1"/>
</dbReference>
<dbReference type="InterPro" id="IPR015815">
    <property type="entry name" value="HIBADH-related"/>
</dbReference>
<comment type="caution">
    <text evidence="7">The sequence shown here is derived from an EMBL/GenBank/DDBJ whole genome shotgun (WGS) entry which is preliminary data.</text>
</comment>
<dbReference type="AlphaFoldDB" id="A0A0S7Y3B1"/>
<dbReference type="GO" id="GO:0051287">
    <property type="term" value="F:NAD binding"/>
    <property type="evidence" value="ECO:0007669"/>
    <property type="project" value="InterPro"/>
</dbReference>
<protein>
    <submittedName>
        <fullName evidence="7">6-phosphogluconate dehydrogenase</fullName>
    </submittedName>
</protein>
<keyword evidence="2" id="KW-0560">Oxidoreductase</keyword>
<dbReference type="InterPro" id="IPR006115">
    <property type="entry name" value="6PGDH_NADP-bd"/>
</dbReference>
<dbReference type="GO" id="GO:0050661">
    <property type="term" value="F:NADP binding"/>
    <property type="evidence" value="ECO:0007669"/>
    <property type="project" value="InterPro"/>
</dbReference>
<dbReference type="PIRSF" id="PIRSF000103">
    <property type="entry name" value="HIBADH"/>
    <property type="match status" value="1"/>
</dbReference>
<gene>
    <name evidence="7" type="ORF">AMJ44_04330</name>
</gene>
<dbReference type="InterPro" id="IPR029154">
    <property type="entry name" value="HIBADH-like_NADP-bd"/>
</dbReference>
<dbReference type="SUPFAM" id="SSF51735">
    <property type="entry name" value="NAD(P)-binding Rossmann-fold domains"/>
    <property type="match status" value="1"/>
</dbReference>
<evidence type="ECO:0000256" key="2">
    <source>
        <dbReference type="ARBA" id="ARBA00023002"/>
    </source>
</evidence>
<organism evidence="7 8">
    <name type="scientific">candidate division WOR-1 bacterium DG_54_3</name>
    <dbReference type="NCBI Taxonomy" id="1703775"/>
    <lineage>
        <taxon>Bacteria</taxon>
        <taxon>Bacillati</taxon>
        <taxon>Saganbacteria</taxon>
    </lineage>
</organism>
<name>A0A0S7Y3B1_UNCSA</name>
<feature type="active site" evidence="4">
    <location>
        <position position="171"/>
    </location>
</feature>
<evidence type="ECO:0000313" key="7">
    <source>
        <dbReference type="EMBL" id="KPJ69214.1"/>
    </source>
</evidence>
<accession>A0A0S7Y3B1</accession>
<comment type="similarity">
    <text evidence="1">Belongs to the HIBADH-related family.</text>
</comment>
<dbReference type="EMBL" id="LIZX01000029">
    <property type="protein sequence ID" value="KPJ69214.1"/>
    <property type="molecule type" value="Genomic_DNA"/>
</dbReference>
<evidence type="ECO:0000313" key="8">
    <source>
        <dbReference type="Proteomes" id="UP000051861"/>
    </source>
</evidence>
<evidence type="ECO:0000256" key="1">
    <source>
        <dbReference type="ARBA" id="ARBA00009080"/>
    </source>
</evidence>
<dbReference type="PANTHER" id="PTHR22981:SF7">
    <property type="entry name" value="3-HYDROXYISOBUTYRATE DEHYDROGENASE, MITOCHONDRIAL"/>
    <property type="match status" value="1"/>
</dbReference>
<dbReference type="GO" id="GO:0016616">
    <property type="term" value="F:oxidoreductase activity, acting on the CH-OH group of donors, NAD or NADP as acceptor"/>
    <property type="evidence" value="ECO:0007669"/>
    <property type="project" value="TreeGrafter"/>
</dbReference>
<evidence type="ECO:0000259" key="5">
    <source>
        <dbReference type="Pfam" id="PF03446"/>
    </source>
</evidence>
<evidence type="ECO:0000256" key="4">
    <source>
        <dbReference type="PIRSR" id="PIRSR000103-1"/>
    </source>
</evidence>
<proteinExistence type="inferred from homology"/>
<dbReference type="PANTHER" id="PTHR22981">
    <property type="entry name" value="3-HYDROXYISOBUTYRATE DEHYDROGENASE-RELATED"/>
    <property type="match status" value="1"/>
</dbReference>
<evidence type="ECO:0000256" key="3">
    <source>
        <dbReference type="ARBA" id="ARBA00023027"/>
    </source>
</evidence>
<sequence length="286" mass="30542">MLFGFIGVGKMGGGLARNLIRAGKDVVVFDISSEAVQKTLDAGTTGRAAKNIKELADADVVLTSLPLPTDVEGIMLGEEGLLNAMKAGSTYIDVSTIDPQTARRLSDAAEARGLDFLECPLGKNPPAAEKGEEPIFVGGKKEVYERMKDVLDIIGSGIYYMGEVEASAAFKLISNLIGMTNVAVFAEGIRIGEKAGIEPALLVKLLGDTGAKSFQLDLRGPWIANGDFENRFGLDLALKDVRLGCEMADEWGNDAKTMKVALDYFKKATAEGLGKEDCNAIYKIIK</sequence>
<reference evidence="7 8" key="1">
    <citation type="journal article" date="2015" name="Microbiome">
        <title>Genomic resolution of linkages in carbon, nitrogen, and sulfur cycling among widespread estuary sediment bacteria.</title>
        <authorList>
            <person name="Baker B.J."/>
            <person name="Lazar C.S."/>
            <person name="Teske A.P."/>
            <person name="Dick G.J."/>
        </authorList>
    </citation>
    <scope>NUCLEOTIDE SEQUENCE [LARGE SCALE GENOMIC DNA]</scope>
    <source>
        <strain evidence="7">DG_54_3</strain>
    </source>
</reference>
<dbReference type="InterPro" id="IPR036291">
    <property type="entry name" value="NAD(P)-bd_dom_sf"/>
</dbReference>